<proteinExistence type="inferred from homology"/>
<protein>
    <submittedName>
        <fullName evidence="3">Putative aldolase class 2 protein</fullName>
    </submittedName>
</protein>
<dbReference type="InterPro" id="IPR036409">
    <property type="entry name" value="Aldolase_II/adducin_N_sf"/>
</dbReference>
<dbReference type="GO" id="GO:0005856">
    <property type="term" value="C:cytoskeleton"/>
    <property type="evidence" value="ECO:0007669"/>
    <property type="project" value="TreeGrafter"/>
</dbReference>
<dbReference type="PATRIC" id="fig|1116472.3.peg.3245"/>
<comment type="similarity">
    <text evidence="1">Belongs to the aldolase class II family.</text>
</comment>
<dbReference type="STRING" id="1116472.MGMO_124c00210"/>
<evidence type="ECO:0000256" key="1">
    <source>
        <dbReference type="ARBA" id="ARBA00037961"/>
    </source>
</evidence>
<dbReference type="InterPro" id="IPR051017">
    <property type="entry name" value="Aldolase-II_Adducin_sf"/>
</dbReference>
<dbReference type="PANTHER" id="PTHR10672">
    <property type="entry name" value="ADDUCIN"/>
    <property type="match status" value="1"/>
</dbReference>
<dbReference type="PANTHER" id="PTHR10672:SF3">
    <property type="entry name" value="PROTEIN HU-LI TAI SHAO"/>
    <property type="match status" value="1"/>
</dbReference>
<dbReference type="Pfam" id="PF00596">
    <property type="entry name" value="Aldolase_II"/>
    <property type="match status" value="1"/>
</dbReference>
<sequence length="249" mass="27825">MPMLNMNEAEWNLRVDLAATFHLAVANNLHEAIANHFSAVLPDNQHFLVNPFGLHFSEITASNLIVCDFNGKVVRGDGAPSPSAHHIHTPIHRLIPQARVLLHTHQPYATALTMVADGRLEWALQTTCRFYGRVAYDGDYDGVALSDTVGERMAKILGNAEVLFLGNHGVITAASTVAQAFDDLYFIERVAQAQILAMSTGRPLRQLPLEMIERVATQTRHERFDLGYIERHFEAQKRLLDNAGGFYRQ</sequence>
<dbReference type="SMART" id="SM01007">
    <property type="entry name" value="Aldolase_II"/>
    <property type="match status" value="1"/>
</dbReference>
<accession>V5BAI2</accession>
<keyword evidence="4" id="KW-1185">Reference proteome</keyword>
<dbReference type="AlphaFoldDB" id="V5BAI2"/>
<name>V5BAI2_9GAMM</name>
<dbReference type="InterPro" id="IPR001303">
    <property type="entry name" value="Aldolase_II/adducin_N"/>
</dbReference>
<dbReference type="eggNOG" id="COG0235">
    <property type="taxonomic scope" value="Bacteria"/>
</dbReference>
<dbReference type="Proteomes" id="UP000017842">
    <property type="component" value="Unassembled WGS sequence"/>
</dbReference>
<dbReference type="RefSeq" id="WP_023495893.1">
    <property type="nucleotide sequence ID" value="NZ_AYLO01000116.1"/>
</dbReference>
<dbReference type="Gene3D" id="3.40.225.10">
    <property type="entry name" value="Class II aldolase/adducin N-terminal domain"/>
    <property type="match status" value="1"/>
</dbReference>
<comment type="caution">
    <text evidence="3">The sequence shown here is derived from an EMBL/GenBank/DDBJ whole genome shotgun (WGS) entry which is preliminary data.</text>
</comment>
<dbReference type="GO" id="GO:0051015">
    <property type="term" value="F:actin filament binding"/>
    <property type="evidence" value="ECO:0007669"/>
    <property type="project" value="TreeGrafter"/>
</dbReference>
<feature type="domain" description="Class II aldolase/adducin N-terminal" evidence="2">
    <location>
        <begin position="15"/>
        <end position="195"/>
    </location>
</feature>
<dbReference type="SUPFAM" id="SSF53639">
    <property type="entry name" value="AraD/HMP-PK domain-like"/>
    <property type="match status" value="1"/>
</dbReference>
<dbReference type="GO" id="GO:0005996">
    <property type="term" value="P:monosaccharide metabolic process"/>
    <property type="evidence" value="ECO:0007669"/>
    <property type="project" value="UniProtKB-ARBA"/>
</dbReference>
<evidence type="ECO:0000313" key="3">
    <source>
        <dbReference type="EMBL" id="ESS70290.1"/>
    </source>
</evidence>
<dbReference type="EMBL" id="AYLO01000116">
    <property type="protein sequence ID" value="ESS70290.1"/>
    <property type="molecule type" value="Genomic_DNA"/>
</dbReference>
<gene>
    <name evidence="3" type="ORF">MGMO_124c00210</name>
</gene>
<evidence type="ECO:0000313" key="4">
    <source>
        <dbReference type="Proteomes" id="UP000017842"/>
    </source>
</evidence>
<dbReference type="NCBIfam" id="NF005068">
    <property type="entry name" value="PRK06486.1"/>
    <property type="match status" value="1"/>
</dbReference>
<evidence type="ECO:0000259" key="2">
    <source>
        <dbReference type="SMART" id="SM01007"/>
    </source>
</evidence>
<organism evidence="3 4">
    <name type="scientific">Methyloglobulus morosus KoM1</name>
    <dbReference type="NCBI Taxonomy" id="1116472"/>
    <lineage>
        <taxon>Bacteria</taxon>
        <taxon>Pseudomonadati</taxon>
        <taxon>Pseudomonadota</taxon>
        <taxon>Gammaproteobacteria</taxon>
        <taxon>Methylococcales</taxon>
        <taxon>Methylococcaceae</taxon>
        <taxon>Methyloglobulus</taxon>
    </lineage>
</organism>
<reference evidence="3 4" key="1">
    <citation type="journal article" date="2013" name="Genome Announc.">
        <title>Draft Genome Sequence of the Methanotrophic Gammaproteobacterium Methyloglobulus morosus DSM 22980 Strain KoM1.</title>
        <authorList>
            <person name="Poehlein A."/>
            <person name="Deutzmann J.S."/>
            <person name="Daniel R."/>
            <person name="Simeonova D.D."/>
        </authorList>
    </citation>
    <scope>NUCLEOTIDE SEQUENCE [LARGE SCALE GENOMIC DNA]</scope>
    <source>
        <strain evidence="3 4">KoM1</strain>
    </source>
</reference>